<name>A0A6J8ASY2_MYTCO</name>
<feature type="transmembrane region" description="Helical" evidence="1">
    <location>
        <begin position="66"/>
        <end position="87"/>
    </location>
</feature>
<keyword evidence="1" id="KW-0472">Membrane</keyword>
<proteinExistence type="predicted"/>
<accession>A0A6J8ASY2</accession>
<organism evidence="2 3">
    <name type="scientific">Mytilus coruscus</name>
    <name type="common">Sea mussel</name>
    <dbReference type="NCBI Taxonomy" id="42192"/>
    <lineage>
        <taxon>Eukaryota</taxon>
        <taxon>Metazoa</taxon>
        <taxon>Spiralia</taxon>
        <taxon>Lophotrochozoa</taxon>
        <taxon>Mollusca</taxon>
        <taxon>Bivalvia</taxon>
        <taxon>Autobranchia</taxon>
        <taxon>Pteriomorphia</taxon>
        <taxon>Mytilida</taxon>
        <taxon>Mytiloidea</taxon>
        <taxon>Mytilidae</taxon>
        <taxon>Mytilinae</taxon>
        <taxon>Mytilus</taxon>
    </lineage>
</organism>
<keyword evidence="3" id="KW-1185">Reference proteome</keyword>
<evidence type="ECO:0000313" key="2">
    <source>
        <dbReference type="EMBL" id="CAC5372909.1"/>
    </source>
</evidence>
<protein>
    <submittedName>
        <fullName evidence="2">Uncharacterized protein</fullName>
    </submittedName>
</protein>
<dbReference type="EMBL" id="CACVKT020001876">
    <property type="protein sequence ID" value="CAC5372909.1"/>
    <property type="molecule type" value="Genomic_DNA"/>
</dbReference>
<keyword evidence="1" id="KW-0812">Transmembrane</keyword>
<evidence type="ECO:0000256" key="1">
    <source>
        <dbReference type="SAM" id="Phobius"/>
    </source>
</evidence>
<reference evidence="2 3" key="1">
    <citation type="submission" date="2020-06" db="EMBL/GenBank/DDBJ databases">
        <authorList>
            <person name="Li R."/>
            <person name="Bekaert M."/>
        </authorList>
    </citation>
    <scope>NUCLEOTIDE SEQUENCE [LARGE SCALE GENOMIC DNA]</scope>
    <source>
        <strain evidence="3">wild</strain>
    </source>
</reference>
<evidence type="ECO:0000313" key="3">
    <source>
        <dbReference type="Proteomes" id="UP000507470"/>
    </source>
</evidence>
<keyword evidence="1" id="KW-1133">Transmembrane helix</keyword>
<dbReference type="AlphaFoldDB" id="A0A6J8ASY2"/>
<sequence>MSYLESEQVNMGKVCIHFCGYHDLLSIPSVGQTTADRIWDLRKQGDITPENLVTIPCIRMDIIHEYIVYTALISVIINLWTMFRTIWRTIWRISMTSVLFFSGEDQDDFDEEVEDTQHPDLQTIIQEKLKVMSTEIAQRKLEEKHTAKCTAAPPQFIQQNSMFPVVSSPVPARNSPHPVSNCPTTPWRRLRRVGRAITEFGG</sequence>
<dbReference type="Proteomes" id="UP000507470">
    <property type="component" value="Unassembled WGS sequence"/>
</dbReference>
<gene>
    <name evidence="2" type="ORF">MCOR_10843</name>
</gene>